<protein>
    <submittedName>
        <fullName evidence="1">Putative membrane protein</fullName>
    </submittedName>
</protein>
<dbReference type="InterPro" id="IPR019861">
    <property type="entry name" value="PorP/SprF_Bacteroidetes"/>
</dbReference>
<evidence type="ECO:0000313" key="1">
    <source>
        <dbReference type="EMBL" id="KQB40481.1"/>
    </source>
</evidence>
<dbReference type="NCBIfam" id="TIGR03519">
    <property type="entry name" value="T9SS_PorP_fam"/>
    <property type="match status" value="1"/>
</dbReference>
<proteinExistence type="predicted"/>
<gene>
    <name evidence="1" type="ORF">RC62_371</name>
</gene>
<reference evidence="1 2" key="1">
    <citation type="submission" date="2014-09" db="EMBL/GenBank/DDBJ databases">
        <title>Genome sequence of Flavobacterium aquidurense RC62.</title>
        <authorList>
            <person name="Kim J.F."/>
            <person name="Kwak M.-J."/>
        </authorList>
    </citation>
    <scope>NUCLEOTIDE SEQUENCE [LARGE SCALE GENOMIC DNA]</scope>
    <source>
        <strain evidence="1 2">RC62</strain>
    </source>
</reference>
<dbReference type="STRING" id="362413.RC62_371"/>
<dbReference type="Pfam" id="PF11751">
    <property type="entry name" value="PorP_SprF"/>
    <property type="match status" value="1"/>
</dbReference>
<name>A0A0Q0W7Y7_9FLAO</name>
<dbReference type="PATRIC" id="fig|362413.3.peg.356"/>
<dbReference type="Proteomes" id="UP000050443">
    <property type="component" value="Unassembled WGS sequence"/>
</dbReference>
<organism evidence="1 2">
    <name type="scientific">Flavobacterium aquidurense</name>
    <dbReference type="NCBI Taxonomy" id="362413"/>
    <lineage>
        <taxon>Bacteria</taxon>
        <taxon>Pseudomonadati</taxon>
        <taxon>Bacteroidota</taxon>
        <taxon>Flavobacteriia</taxon>
        <taxon>Flavobacteriales</taxon>
        <taxon>Flavobacteriaceae</taxon>
        <taxon>Flavobacterium</taxon>
    </lineage>
</organism>
<dbReference type="EMBL" id="JRLF01000010">
    <property type="protein sequence ID" value="KQB40481.1"/>
    <property type="molecule type" value="Genomic_DNA"/>
</dbReference>
<accession>A0A0Q0W7Y7</accession>
<dbReference type="OrthoDB" id="891773at2"/>
<comment type="caution">
    <text evidence="1">The sequence shown here is derived from an EMBL/GenBank/DDBJ whole genome shotgun (WGS) entry which is preliminary data.</text>
</comment>
<dbReference type="AlphaFoldDB" id="A0A0Q0W7Y7"/>
<sequence length="302" mass="33654">MSVMKIKSMRTIYIQVIMFLIILGTNTANAQLTEYESMYFQNQYLNNPAMAGRDEGIKLNIGYQRQWDQVPGNPILMNATIEYNSGNRAGLGLNVNSDKAGLISRTRILATYAYHLPIGLEEKLNFGLSAGAKFASIDYNKIIGSTDDVTVQNFNKGAAFDGDLGIAYTSRLLTVQASLPNLNSFFYNTDDGVKKYADRSTFYSAVSYKILLSNLDENLNIEPLIAYRGVKGYKDIFDAGARFNLPDYKMNLSAFYHTNKIVSTAFGIEIDKLGVFLAYSKYFGALGAYANNTFECGLNYKM</sequence>
<evidence type="ECO:0000313" key="2">
    <source>
        <dbReference type="Proteomes" id="UP000050443"/>
    </source>
</evidence>